<protein>
    <submittedName>
        <fullName evidence="2">BgTH12-06417</fullName>
    </submittedName>
</protein>
<organism evidence="2 3">
    <name type="scientific">Blumeria graminis f. sp. triticale</name>
    <dbReference type="NCBI Taxonomy" id="1689686"/>
    <lineage>
        <taxon>Eukaryota</taxon>
        <taxon>Fungi</taxon>
        <taxon>Dikarya</taxon>
        <taxon>Ascomycota</taxon>
        <taxon>Pezizomycotina</taxon>
        <taxon>Leotiomycetes</taxon>
        <taxon>Erysiphales</taxon>
        <taxon>Erysiphaceae</taxon>
        <taxon>Blumeria</taxon>
    </lineage>
</organism>
<gene>
    <name evidence="2" type="ORF">BGTH12_LOCUS2068</name>
</gene>
<sequence>MKPLHLTGITAILSLTTSLYAAPNDDEGYEMYKCKDESFFSKSVHASAKKVFDFRGQTLDGYPTQYISQGYSGNPPHKMFPMIPKLKLNQGKTCGYFLIVDSKGHPRGMIYKNRQKFENCEAYQDES</sequence>
<proteinExistence type="predicted"/>
<dbReference type="Proteomes" id="UP000683417">
    <property type="component" value="Unassembled WGS sequence"/>
</dbReference>
<keyword evidence="1" id="KW-0732">Signal</keyword>
<comment type="caution">
    <text evidence="2">The sequence shown here is derived from an EMBL/GenBank/DDBJ whole genome shotgun (WGS) entry which is preliminary data.</text>
</comment>
<evidence type="ECO:0000256" key="1">
    <source>
        <dbReference type="SAM" id="SignalP"/>
    </source>
</evidence>
<name>A0A9W4CXL4_BLUGR</name>
<dbReference type="AlphaFoldDB" id="A0A9W4CXL4"/>
<feature type="chain" id="PRO_5040811280" evidence="1">
    <location>
        <begin position="22"/>
        <end position="127"/>
    </location>
</feature>
<evidence type="ECO:0000313" key="3">
    <source>
        <dbReference type="Proteomes" id="UP000683417"/>
    </source>
</evidence>
<dbReference type="EMBL" id="CAJHIT010000004">
    <property type="protein sequence ID" value="CAD6500710.1"/>
    <property type="molecule type" value="Genomic_DNA"/>
</dbReference>
<reference evidence="2" key="1">
    <citation type="submission" date="2020-10" db="EMBL/GenBank/DDBJ databases">
        <authorList>
            <person name="Muller C M."/>
        </authorList>
    </citation>
    <scope>NUCLEOTIDE SEQUENCE</scope>
    <source>
        <strain evidence="2">THUN-12</strain>
    </source>
</reference>
<evidence type="ECO:0000313" key="2">
    <source>
        <dbReference type="EMBL" id="CAD6500710.1"/>
    </source>
</evidence>
<feature type="signal peptide" evidence="1">
    <location>
        <begin position="1"/>
        <end position="21"/>
    </location>
</feature>
<accession>A0A9W4CXL4</accession>